<sequence length="151" mass="16485">MLLRKLSALVCGSHNGIDWQDVTYDSCEKYLPAHDGDIAKVIRVIDGDTVHLALKNNGNFVRLSCRLQGIDTAEMRSKDSDEKDLAERAKSVLAGACDNKLVTLSNVSLEKYGRLLADLTVVGSDVTLSQVMLNLPELCHAYDGGKKTSFT</sequence>
<dbReference type="Pfam" id="PF00565">
    <property type="entry name" value="SNase"/>
    <property type="match status" value="1"/>
</dbReference>
<comment type="caution">
    <text evidence="2">The sequence shown here is derived from an EMBL/GenBank/DDBJ whole genome shotgun (WGS) entry which is preliminary data.</text>
</comment>
<feature type="domain" description="TNase-like" evidence="1">
    <location>
        <begin position="65"/>
        <end position="126"/>
    </location>
</feature>
<evidence type="ECO:0000259" key="1">
    <source>
        <dbReference type="Pfam" id="PF00565"/>
    </source>
</evidence>
<keyword evidence="3" id="KW-1185">Reference proteome</keyword>
<dbReference type="SUPFAM" id="SSF50199">
    <property type="entry name" value="Staphylococcal nuclease"/>
    <property type="match status" value="1"/>
</dbReference>
<organism evidence="2 3">
    <name type="scientific">Tribonema minus</name>
    <dbReference type="NCBI Taxonomy" id="303371"/>
    <lineage>
        <taxon>Eukaryota</taxon>
        <taxon>Sar</taxon>
        <taxon>Stramenopiles</taxon>
        <taxon>Ochrophyta</taxon>
        <taxon>PX clade</taxon>
        <taxon>Xanthophyceae</taxon>
        <taxon>Tribonematales</taxon>
        <taxon>Tribonemataceae</taxon>
        <taxon>Tribonema</taxon>
    </lineage>
</organism>
<reference evidence="2" key="1">
    <citation type="submission" date="2021-02" db="EMBL/GenBank/DDBJ databases">
        <title>First Annotated Genome of the Yellow-green Alga Tribonema minus.</title>
        <authorList>
            <person name="Mahan K.M."/>
        </authorList>
    </citation>
    <scope>NUCLEOTIDE SEQUENCE</scope>
    <source>
        <strain evidence="2">UTEX B ZZ1240</strain>
    </source>
</reference>
<accession>A0A836CPX4</accession>
<evidence type="ECO:0000313" key="3">
    <source>
        <dbReference type="Proteomes" id="UP000664859"/>
    </source>
</evidence>
<dbReference type="AlphaFoldDB" id="A0A836CPX4"/>
<dbReference type="OrthoDB" id="430293at2759"/>
<dbReference type="InterPro" id="IPR035437">
    <property type="entry name" value="SNase_OB-fold_sf"/>
</dbReference>
<dbReference type="InterPro" id="IPR016071">
    <property type="entry name" value="Staphylococal_nuclease_OB-fold"/>
</dbReference>
<dbReference type="Gene3D" id="2.40.50.90">
    <property type="match status" value="1"/>
</dbReference>
<name>A0A836CPX4_9STRA</name>
<evidence type="ECO:0000313" key="2">
    <source>
        <dbReference type="EMBL" id="KAG5191336.1"/>
    </source>
</evidence>
<dbReference type="EMBL" id="JAFCMP010000021">
    <property type="protein sequence ID" value="KAG5191336.1"/>
    <property type="molecule type" value="Genomic_DNA"/>
</dbReference>
<protein>
    <submittedName>
        <fullName evidence="2">Putative nuclease</fullName>
    </submittedName>
</protein>
<dbReference type="Proteomes" id="UP000664859">
    <property type="component" value="Unassembled WGS sequence"/>
</dbReference>
<proteinExistence type="predicted"/>
<gene>
    <name evidence="2" type="ORF">JKP88DRAFT_174778</name>
</gene>